<dbReference type="RefSeq" id="WP_151575873.1">
    <property type="nucleotide sequence ID" value="NZ_WBOT01000010.1"/>
</dbReference>
<dbReference type="GO" id="GO:0140114">
    <property type="term" value="P:cellular detoxification of fluoride"/>
    <property type="evidence" value="ECO:0007669"/>
    <property type="project" value="UniProtKB-UniRule"/>
</dbReference>
<proteinExistence type="inferred from homology"/>
<keyword evidence="2 14" id="KW-0813">Transport</keyword>
<evidence type="ECO:0000256" key="1">
    <source>
        <dbReference type="ARBA" id="ARBA00004651"/>
    </source>
</evidence>
<comment type="caution">
    <text evidence="15">The sequence shown here is derived from an EMBL/GenBank/DDBJ whole genome shotgun (WGS) entry which is preliminary data.</text>
</comment>
<dbReference type="GO" id="GO:0046872">
    <property type="term" value="F:metal ion binding"/>
    <property type="evidence" value="ECO:0007669"/>
    <property type="project" value="UniProtKB-KW"/>
</dbReference>
<evidence type="ECO:0000256" key="7">
    <source>
        <dbReference type="ARBA" id="ARBA00023053"/>
    </source>
</evidence>
<comment type="function">
    <text evidence="13 14">Fluoride-specific ion channel. Important for reducing fluoride concentration in the cell, thus reducing its toxicity.</text>
</comment>
<feature type="transmembrane region" description="Helical" evidence="14">
    <location>
        <begin position="32"/>
        <end position="52"/>
    </location>
</feature>
<comment type="similarity">
    <text evidence="11 14">Belongs to the fluoride channel Fluc/FEX (TC 1.A.43) family.</text>
</comment>
<evidence type="ECO:0000256" key="6">
    <source>
        <dbReference type="ARBA" id="ARBA00022989"/>
    </source>
</evidence>
<keyword evidence="9 14" id="KW-0472">Membrane</keyword>
<name>A0A7V7RI99_9BACI</name>
<dbReference type="Proteomes" id="UP000441354">
    <property type="component" value="Unassembled WGS sequence"/>
</dbReference>
<keyword evidence="8 14" id="KW-0406">Ion transport</keyword>
<keyword evidence="7 14" id="KW-0915">Sodium</keyword>
<sequence>MTILLVAAGGFLGAVCRYWVSIFFSSTTNSRIPYGTLCVNLIGSFLLGLLAGSGLKGDHYALTAIGFLGGFTTFSTLSIELVNMFKHKEYGSFFFYLSISYFGGIGCAFTGMLLYMTG</sequence>
<evidence type="ECO:0000256" key="5">
    <source>
        <dbReference type="ARBA" id="ARBA00022723"/>
    </source>
</evidence>
<dbReference type="PANTHER" id="PTHR28259">
    <property type="entry name" value="FLUORIDE EXPORT PROTEIN 1-RELATED"/>
    <property type="match status" value="1"/>
</dbReference>
<dbReference type="OrthoDB" id="9815830at2"/>
<keyword evidence="16" id="KW-1185">Reference proteome</keyword>
<feature type="binding site" evidence="14">
    <location>
        <position position="72"/>
    </location>
    <ligand>
        <name>Na(+)</name>
        <dbReference type="ChEBI" id="CHEBI:29101"/>
        <note>structural</note>
    </ligand>
</feature>
<evidence type="ECO:0000256" key="10">
    <source>
        <dbReference type="ARBA" id="ARBA00023303"/>
    </source>
</evidence>
<gene>
    <name evidence="14" type="primary">fluC</name>
    <name evidence="14" type="synonym">crcB</name>
    <name evidence="15" type="ORF">F7732_20250</name>
</gene>
<keyword evidence="4 14" id="KW-0812">Transmembrane</keyword>
<evidence type="ECO:0000256" key="4">
    <source>
        <dbReference type="ARBA" id="ARBA00022692"/>
    </source>
</evidence>
<keyword evidence="6 14" id="KW-1133">Transmembrane helix</keyword>
<dbReference type="PANTHER" id="PTHR28259:SF16">
    <property type="entry name" value="FLUORIDE-SPECIFIC ION CHANNEL FLUC 2"/>
    <property type="match status" value="1"/>
</dbReference>
<evidence type="ECO:0000256" key="2">
    <source>
        <dbReference type="ARBA" id="ARBA00022448"/>
    </source>
</evidence>
<dbReference type="GO" id="GO:0005886">
    <property type="term" value="C:plasma membrane"/>
    <property type="evidence" value="ECO:0007669"/>
    <property type="project" value="UniProtKB-SubCell"/>
</dbReference>
<evidence type="ECO:0000256" key="14">
    <source>
        <dbReference type="HAMAP-Rule" id="MF_00454"/>
    </source>
</evidence>
<organism evidence="15 16">
    <name type="scientific">Bacillus mesophilum</name>
    <dbReference type="NCBI Taxonomy" id="1071718"/>
    <lineage>
        <taxon>Bacteria</taxon>
        <taxon>Bacillati</taxon>
        <taxon>Bacillota</taxon>
        <taxon>Bacilli</taxon>
        <taxon>Bacillales</taxon>
        <taxon>Bacillaceae</taxon>
        <taxon>Bacillus</taxon>
    </lineage>
</organism>
<evidence type="ECO:0000256" key="12">
    <source>
        <dbReference type="ARBA" id="ARBA00035585"/>
    </source>
</evidence>
<comment type="catalytic activity">
    <reaction evidence="12">
        <text>fluoride(in) = fluoride(out)</text>
        <dbReference type="Rhea" id="RHEA:76159"/>
        <dbReference type="ChEBI" id="CHEBI:17051"/>
    </reaction>
    <physiologicalReaction direction="left-to-right" evidence="12">
        <dbReference type="Rhea" id="RHEA:76160"/>
    </physiologicalReaction>
</comment>
<accession>A0A7V7RI99</accession>
<comment type="activity regulation">
    <text evidence="14">Na(+) is not transported, but it plays an essential structural role and its presence is essential for fluoride channel function.</text>
</comment>
<evidence type="ECO:0000313" key="16">
    <source>
        <dbReference type="Proteomes" id="UP000441354"/>
    </source>
</evidence>
<feature type="transmembrane region" description="Helical" evidence="14">
    <location>
        <begin position="59"/>
        <end position="81"/>
    </location>
</feature>
<keyword evidence="10 14" id="KW-0407">Ion channel</keyword>
<dbReference type="GO" id="GO:0062054">
    <property type="term" value="F:fluoride channel activity"/>
    <property type="evidence" value="ECO:0007669"/>
    <property type="project" value="UniProtKB-UniRule"/>
</dbReference>
<dbReference type="AlphaFoldDB" id="A0A7V7RI99"/>
<dbReference type="EMBL" id="WBOT01000010">
    <property type="protein sequence ID" value="KAB2329821.1"/>
    <property type="molecule type" value="Genomic_DNA"/>
</dbReference>
<keyword evidence="3 14" id="KW-1003">Cell membrane</keyword>
<evidence type="ECO:0000256" key="13">
    <source>
        <dbReference type="ARBA" id="ARBA00049940"/>
    </source>
</evidence>
<comment type="subcellular location">
    <subcellularLocation>
        <location evidence="1 14">Cell membrane</location>
        <topology evidence="1 14">Multi-pass membrane protein</topology>
    </subcellularLocation>
</comment>
<evidence type="ECO:0000256" key="8">
    <source>
        <dbReference type="ARBA" id="ARBA00023065"/>
    </source>
</evidence>
<feature type="binding site" evidence="14">
    <location>
        <position position="69"/>
    </location>
    <ligand>
        <name>Na(+)</name>
        <dbReference type="ChEBI" id="CHEBI:29101"/>
        <note>structural</note>
    </ligand>
</feature>
<feature type="transmembrane region" description="Helical" evidence="14">
    <location>
        <begin position="93"/>
        <end position="115"/>
    </location>
</feature>
<dbReference type="InterPro" id="IPR003691">
    <property type="entry name" value="FluC"/>
</dbReference>
<evidence type="ECO:0000256" key="11">
    <source>
        <dbReference type="ARBA" id="ARBA00035120"/>
    </source>
</evidence>
<dbReference type="Pfam" id="PF02537">
    <property type="entry name" value="CRCB"/>
    <property type="match status" value="1"/>
</dbReference>
<evidence type="ECO:0000256" key="9">
    <source>
        <dbReference type="ARBA" id="ARBA00023136"/>
    </source>
</evidence>
<evidence type="ECO:0000313" key="15">
    <source>
        <dbReference type="EMBL" id="KAB2329821.1"/>
    </source>
</evidence>
<evidence type="ECO:0000256" key="3">
    <source>
        <dbReference type="ARBA" id="ARBA00022475"/>
    </source>
</evidence>
<protein>
    <recommendedName>
        <fullName evidence="14">Fluoride-specific ion channel FluC</fullName>
    </recommendedName>
</protein>
<reference evidence="15 16" key="1">
    <citation type="journal article" date="2014" name="Arch. Microbiol.">
        <title>Bacillus mesophilum sp. nov., strain IITR-54T, a novel 4-chlorobiphenyl dechlorinating bacterium.</title>
        <authorList>
            <person name="Manickam N."/>
            <person name="Singh N.K."/>
            <person name="Bajaj A."/>
            <person name="Kumar R.M."/>
            <person name="Kaur G."/>
            <person name="Kaur N."/>
            <person name="Bala M."/>
            <person name="Kumar A."/>
            <person name="Mayilraj S."/>
        </authorList>
    </citation>
    <scope>NUCLEOTIDE SEQUENCE [LARGE SCALE GENOMIC DNA]</scope>
    <source>
        <strain evidence="15 16">IITR-54</strain>
    </source>
</reference>
<dbReference type="HAMAP" id="MF_00454">
    <property type="entry name" value="FluC"/>
    <property type="match status" value="1"/>
</dbReference>
<keyword evidence="5 14" id="KW-0479">Metal-binding</keyword>